<proteinExistence type="predicted"/>
<keyword evidence="2" id="KW-1185">Reference proteome</keyword>
<dbReference type="AlphaFoldDB" id="V2XRT8"/>
<name>V2XRT8_MONRO</name>
<dbReference type="HOGENOM" id="CLU_2097451_0_0_1"/>
<dbReference type="KEGG" id="mrr:Moror_12660"/>
<dbReference type="Proteomes" id="UP000017559">
    <property type="component" value="Unassembled WGS sequence"/>
</dbReference>
<reference evidence="1 2" key="1">
    <citation type="journal article" date="2014" name="BMC Genomics">
        <title>Genome and secretome analysis of the hemibiotrophic fungal pathogen, Moniliophthora roreri, which causes frosty pod rot disease of cacao: mechanisms of the biotrophic and necrotrophic phases.</title>
        <authorList>
            <person name="Meinhardt L.W."/>
            <person name="Costa G.G.L."/>
            <person name="Thomazella D.P.T."/>
            <person name="Teixeira P.J.P.L."/>
            <person name="Carazzolle M.F."/>
            <person name="Schuster S.C."/>
            <person name="Carlson J.E."/>
            <person name="Guiltinan M.J."/>
            <person name="Mieczkowski P."/>
            <person name="Farmer A."/>
            <person name="Ramaraj T."/>
            <person name="Crozier J."/>
            <person name="Davis R.E."/>
            <person name="Shao J."/>
            <person name="Melnick R.L."/>
            <person name="Pereira G.A.G."/>
            <person name="Bailey B.A."/>
        </authorList>
    </citation>
    <scope>NUCLEOTIDE SEQUENCE [LARGE SCALE GENOMIC DNA]</scope>
    <source>
        <strain evidence="1 2">MCA 2997</strain>
    </source>
</reference>
<sequence>MIDYKSILTSNPLSPTGGANITVLPYLLPSIFAKSPSEFKLIFFKNGLAASDGRPKVDLAIILPVCVSVPDNLHSSLVPPAIPWHQKRPCSSNTPVVVLASTVLCVGFHRMTARLR</sequence>
<evidence type="ECO:0000313" key="2">
    <source>
        <dbReference type="Proteomes" id="UP000017559"/>
    </source>
</evidence>
<evidence type="ECO:0000313" key="1">
    <source>
        <dbReference type="EMBL" id="ESK95586.1"/>
    </source>
</evidence>
<dbReference type="EMBL" id="AWSO01000074">
    <property type="protein sequence ID" value="ESK95586.1"/>
    <property type="molecule type" value="Genomic_DNA"/>
</dbReference>
<accession>V2XRT8</accession>
<organism evidence="1 2">
    <name type="scientific">Moniliophthora roreri (strain MCA 2997)</name>
    <name type="common">Cocoa frosty pod rot fungus</name>
    <name type="synonym">Crinipellis roreri</name>
    <dbReference type="NCBI Taxonomy" id="1381753"/>
    <lineage>
        <taxon>Eukaryota</taxon>
        <taxon>Fungi</taxon>
        <taxon>Dikarya</taxon>
        <taxon>Basidiomycota</taxon>
        <taxon>Agaricomycotina</taxon>
        <taxon>Agaricomycetes</taxon>
        <taxon>Agaricomycetidae</taxon>
        <taxon>Agaricales</taxon>
        <taxon>Marasmiineae</taxon>
        <taxon>Marasmiaceae</taxon>
        <taxon>Moniliophthora</taxon>
    </lineage>
</organism>
<protein>
    <submittedName>
        <fullName evidence="1">Uncharacterized protein</fullName>
    </submittedName>
</protein>
<gene>
    <name evidence="1" type="ORF">Moror_12660</name>
</gene>
<comment type="caution">
    <text evidence="1">The sequence shown here is derived from an EMBL/GenBank/DDBJ whole genome shotgun (WGS) entry which is preliminary data.</text>
</comment>